<evidence type="ECO:0000313" key="3">
    <source>
        <dbReference type="Proteomes" id="UP000008316"/>
    </source>
</evidence>
<dbReference type="NCBIfam" id="NF033788">
    <property type="entry name" value="HTH_metalloreg"/>
    <property type="match status" value="1"/>
</dbReference>
<reference evidence="2 3" key="1">
    <citation type="journal article" date="2011" name="J. Bacteriol.">
        <title>Complete genome sequence of Burkholderia gladioli BSR3.</title>
        <authorList>
            <person name="Seo Y.S."/>
            <person name="Lim J."/>
            <person name="Choi B.S."/>
            <person name="Kim H."/>
            <person name="Goo E."/>
            <person name="Lee B."/>
            <person name="Lim J.S."/>
            <person name="Choi I.Y."/>
            <person name="Moon J.S."/>
            <person name="Kim J."/>
            <person name="Hwang I."/>
        </authorList>
    </citation>
    <scope>NUCLEOTIDE SEQUENCE [LARGE SCALE GENOMIC DNA]</scope>
    <source>
        <strain evidence="2 3">BSR3</strain>
    </source>
</reference>
<dbReference type="InterPro" id="IPR036388">
    <property type="entry name" value="WH-like_DNA-bd_sf"/>
</dbReference>
<dbReference type="KEGG" id="bgd:bgla_2g17140"/>
<dbReference type="AlphaFoldDB" id="F2LPW7"/>
<organism evidence="2 3">
    <name type="scientific">Burkholderia gladioli (strain BSR3)</name>
    <dbReference type="NCBI Taxonomy" id="999541"/>
    <lineage>
        <taxon>Bacteria</taxon>
        <taxon>Pseudomonadati</taxon>
        <taxon>Pseudomonadota</taxon>
        <taxon>Betaproteobacteria</taxon>
        <taxon>Burkholderiales</taxon>
        <taxon>Burkholderiaceae</taxon>
        <taxon>Burkholderia</taxon>
    </lineage>
</organism>
<proteinExistence type="predicted"/>
<dbReference type="SUPFAM" id="SSF46785">
    <property type="entry name" value="Winged helix' DNA-binding domain"/>
    <property type="match status" value="1"/>
</dbReference>
<dbReference type="Proteomes" id="UP000008316">
    <property type="component" value="Chromosome 2"/>
</dbReference>
<dbReference type="PROSITE" id="PS50987">
    <property type="entry name" value="HTH_ARSR_2"/>
    <property type="match status" value="1"/>
</dbReference>
<protein>
    <submittedName>
        <fullName evidence="2">Transcriptional regulator, arsr family</fullName>
    </submittedName>
</protein>
<evidence type="ECO:0000259" key="1">
    <source>
        <dbReference type="PROSITE" id="PS50987"/>
    </source>
</evidence>
<dbReference type="eggNOG" id="COG0640">
    <property type="taxonomic scope" value="Bacteria"/>
</dbReference>
<evidence type="ECO:0000313" key="2">
    <source>
        <dbReference type="EMBL" id="AEA64156.1"/>
    </source>
</evidence>
<dbReference type="InterPro" id="IPR011991">
    <property type="entry name" value="ArsR-like_HTH"/>
</dbReference>
<sequence>MPAAAQLPGAAPVFAALGDPTRLRIVARLCDAGPLSIALLTQDADISRQAITKHLHALSDAGLVSHQRSGRESVWRLEPQGLAQARRYFDQISEQWDQAIGRLAAFVERDGP</sequence>
<accession>F2LPW7</accession>
<dbReference type="PANTHER" id="PTHR38600">
    <property type="entry name" value="TRANSCRIPTIONAL REGULATORY PROTEIN"/>
    <property type="match status" value="1"/>
</dbReference>
<dbReference type="RefSeq" id="WP_013690483.1">
    <property type="nucleotide sequence ID" value="NC_015376.1"/>
</dbReference>
<dbReference type="SMART" id="SM00418">
    <property type="entry name" value="HTH_ARSR"/>
    <property type="match status" value="1"/>
</dbReference>
<feature type="domain" description="HTH arsR-type" evidence="1">
    <location>
        <begin position="2"/>
        <end position="97"/>
    </location>
</feature>
<gene>
    <name evidence="2" type="ordered locus">bgla_2g17140</name>
</gene>
<dbReference type="STRING" id="999541.bgla_2g17140"/>
<dbReference type="Pfam" id="PF12840">
    <property type="entry name" value="HTH_20"/>
    <property type="match status" value="1"/>
</dbReference>
<dbReference type="InterPro" id="IPR036390">
    <property type="entry name" value="WH_DNA-bd_sf"/>
</dbReference>
<name>F2LPW7_BURGS</name>
<dbReference type="EMBL" id="CP002600">
    <property type="protein sequence ID" value="AEA64156.1"/>
    <property type="molecule type" value="Genomic_DNA"/>
</dbReference>
<dbReference type="PRINTS" id="PR00778">
    <property type="entry name" value="HTHARSR"/>
</dbReference>
<dbReference type="Gene3D" id="1.10.10.10">
    <property type="entry name" value="Winged helix-like DNA-binding domain superfamily/Winged helix DNA-binding domain"/>
    <property type="match status" value="1"/>
</dbReference>
<keyword evidence="3" id="KW-1185">Reference proteome</keyword>
<dbReference type="GO" id="GO:0003700">
    <property type="term" value="F:DNA-binding transcription factor activity"/>
    <property type="evidence" value="ECO:0007669"/>
    <property type="project" value="InterPro"/>
</dbReference>
<dbReference type="PANTHER" id="PTHR38600:SF2">
    <property type="entry name" value="SLL0088 PROTEIN"/>
    <property type="match status" value="1"/>
</dbReference>
<dbReference type="CDD" id="cd00090">
    <property type="entry name" value="HTH_ARSR"/>
    <property type="match status" value="1"/>
</dbReference>
<dbReference type="HOGENOM" id="CLU_097806_0_3_4"/>
<dbReference type="InterPro" id="IPR001845">
    <property type="entry name" value="HTH_ArsR_DNA-bd_dom"/>
</dbReference>